<comment type="subcellular location">
    <subcellularLocation>
        <location evidence="1">Cell outer membrane</location>
    </subcellularLocation>
</comment>
<evidence type="ECO:0000256" key="5">
    <source>
        <dbReference type="SAM" id="SignalP"/>
    </source>
</evidence>
<evidence type="ECO:0000259" key="6">
    <source>
        <dbReference type="PROSITE" id="PS51123"/>
    </source>
</evidence>
<dbReference type="SUPFAM" id="SSF103088">
    <property type="entry name" value="OmpA-like"/>
    <property type="match status" value="1"/>
</dbReference>
<dbReference type="PANTHER" id="PTHR30329">
    <property type="entry name" value="STATOR ELEMENT OF FLAGELLAR MOTOR COMPLEX"/>
    <property type="match status" value="1"/>
</dbReference>
<gene>
    <name evidence="7" type="primary">ompA</name>
    <name evidence="7" type="ORF">BN3087_10002</name>
</gene>
<proteinExistence type="predicted"/>
<dbReference type="Pfam" id="PF00691">
    <property type="entry name" value="OmpA"/>
    <property type="match status" value="1"/>
</dbReference>
<dbReference type="InterPro" id="IPR036737">
    <property type="entry name" value="OmpA-like_sf"/>
</dbReference>
<evidence type="ECO:0000313" key="7">
    <source>
        <dbReference type="EMBL" id="CUV64921.1"/>
    </source>
</evidence>
<evidence type="ECO:0000256" key="4">
    <source>
        <dbReference type="PROSITE-ProRule" id="PRU00473"/>
    </source>
</evidence>
<dbReference type="InterPro" id="IPR050330">
    <property type="entry name" value="Bact_OuterMem_StrucFunc"/>
</dbReference>
<keyword evidence="5" id="KW-0732">Signal</keyword>
<keyword evidence="3" id="KW-0998">Cell outer membrane</keyword>
<dbReference type="EMBL" id="FAXN01000001">
    <property type="protein sequence ID" value="CUV64921.1"/>
    <property type="molecule type" value="Genomic_DNA"/>
</dbReference>
<reference evidence="7" key="1">
    <citation type="submission" date="2015-11" db="EMBL/GenBank/DDBJ databases">
        <authorList>
            <person name="Zhang Y."/>
            <person name="Guo Z."/>
        </authorList>
    </citation>
    <scope>NUCLEOTIDE SEQUENCE</scope>
    <source>
        <strain evidence="7">BN30871</strain>
    </source>
</reference>
<dbReference type="InterPro" id="IPR006664">
    <property type="entry name" value="OMP_bac"/>
</dbReference>
<accession>A0A0S4XLE7</accession>
<dbReference type="AlphaFoldDB" id="A0A0S4XLE7"/>
<dbReference type="CDD" id="cd07185">
    <property type="entry name" value="OmpA_C-like"/>
    <property type="match status" value="1"/>
</dbReference>
<name>A0A0S4XLE7_9BACT</name>
<dbReference type="PRINTS" id="PR01021">
    <property type="entry name" value="OMPADOMAIN"/>
</dbReference>
<dbReference type="PANTHER" id="PTHR30329:SF21">
    <property type="entry name" value="LIPOPROTEIN YIAD-RELATED"/>
    <property type="match status" value="1"/>
</dbReference>
<protein>
    <submittedName>
        <fullName evidence="7">Putative outer membrane protein OmpA</fullName>
    </submittedName>
</protein>
<sequence>MKLMKYVAFIASIILTMMLSGCLQSTSAISGKFNKPGLNDKQSMVVFYRDSGDKDFIPTVWVENHIVGALTTKSYAQTLACPGKTKIKIYDCFGCAGSSEDIYIDAQKGKVTYLLVSKAGEHFTAYEADEKTAEKVLASANRSHIANRHTSLCSLDYVELDTDALFVFGKATLTPKGHEAIAKIAQDIKSLGVNVKKLRIEGHTDRIGSGESNDKLSSARADAVKNELKKLGINVPIDSLGLGERYPKVTSCSGEKATSKLIECLAPNRRVKIEIIGITSGNSSL</sequence>
<feature type="signal peptide" evidence="5">
    <location>
        <begin position="1"/>
        <end position="27"/>
    </location>
</feature>
<dbReference type="GO" id="GO:0009279">
    <property type="term" value="C:cell outer membrane"/>
    <property type="evidence" value="ECO:0007669"/>
    <property type="project" value="UniProtKB-SubCell"/>
</dbReference>
<keyword evidence="2 4" id="KW-0472">Membrane</keyword>
<evidence type="ECO:0000256" key="2">
    <source>
        <dbReference type="ARBA" id="ARBA00023136"/>
    </source>
</evidence>
<evidence type="ECO:0000256" key="1">
    <source>
        <dbReference type="ARBA" id="ARBA00004442"/>
    </source>
</evidence>
<dbReference type="PROSITE" id="PS51123">
    <property type="entry name" value="OMPA_2"/>
    <property type="match status" value="1"/>
</dbReference>
<feature type="domain" description="OmpA-like" evidence="6">
    <location>
        <begin position="153"/>
        <end position="279"/>
    </location>
</feature>
<dbReference type="InterPro" id="IPR006665">
    <property type="entry name" value="OmpA-like"/>
</dbReference>
<dbReference type="PROSITE" id="PS51257">
    <property type="entry name" value="PROKAR_LIPOPROTEIN"/>
    <property type="match status" value="1"/>
</dbReference>
<feature type="chain" id="PRO_5006629903" evidence="5">
    <location>
        <begin position="28"/>
        <end position="285"/>
    </location>
</feature>
<organism evidence="7">
    <name type="scientific">Sulfurovum sp. enrichment culture clone C5</name>
    <dbReference type="NCBI Taxonomy" id="497650"/>
    <lineage>
        <taxon>Bacteria</taxon>
        <taxon>Pseudomonadati</taxon>
        <taxon>Campylobacterota</taxon>
        <taxon>Epsilonproteobacteria</taxon>
        <taxon>Campylobacterales</taxon>
        <taxon>Sulfurovaceae</taxon>
        <taxon>Sulfurovum</taxon>
        <taxon>environmental samples</taxon>
    </lineage>
</organism>
<evidence type="ECO:0000256" key="3">
    <source>
        <dbReference type="ARBA" id="ARBA00023237"/>
    </source>
</evidence>
<dbReference type="Gene3D" id="3.30.1330.60">
    <property type="entry name" value="OmpA-like domain"/>
    <property type="match status" value="1"/>
</dbReference>